<dbReference type="InterPro" id="IPR026073">
    <property type="entry name" value="GGNBP2"/>
</dbReference>
<gene>
    <name evidence="2" type="ORF">GSLYS_00016877001</name>
</gene>
<reference evidence="2 3" key="1">
    <citation type="submission" date="2024-04" db="EMBL/GenBank/DDBJ databases">
        <authorList>
            <consortium name="Genoscope - CEA"/>
            <person name="William W."/>
        </authorList>
    </citation>
    <scope>NUCLEOTIDE SEQUENCE [LARGE SCALE GENOMIC DNA]</scope>
</reference>
<feature type="coiled-coil region" evidence="1">
    <location>
        <begin position="340"/>
        <end position="383"/>
    </location>
</feature>
<organism evidence="2 3">
    <name type="scientific">Lymnaea stagnalis</name>
    <name type="common">Great pond snail</name>
    <name type="synonym">Helix stagnalis</name>
    <dbReference type="NCBI Taxonomy" id="6523"/>
    <lineage>
        <taxon>Eukaryota</taxon>
        <taxon>Metazoa</taxon>
        <taxon>Spiralia</taxon>
        <taxon>Lophotrochozoa</taxon>
        <taxon>Mollusca</taxon>
        <taxon>Gastropoda</taxon>
        <taxon>Heterobranchia</taxon>
        <taxon>Euthyneura</taxon>
        <taxon>Panpulmonata</taxon>
        <taxon>Hygrophila</taxon>
        <taxon>Lymnaeoidea</taxon>
        <taxon>Lymnaeidae</taxon>
        <taxon>Lymnaea</taxon>
    </lineage>
</organism>
<keyword evidence="1" id="KW-0175">Coiled coil</keyword>
<dbReference type="GO" id="GO:0005634">
    <property type="term" value="C:nucleus"/>
    <property type="evidence" value="ECO:0007669"/>
    <property type="project" value="TreeGrafter"/>
</dbReference>
<dbReference type="PANTHER" id="PTHR13601:SF2">
    <property type="entry name" value="GAMETOGENETIN-BINDING PROTEIN 2"/>
    <property type="match status" value="1"/>
</dbReference>
<dbReference type="Proteomes" id="UP001497497">
    <property type="component" value="Unassembled WGS sequence"/>
</dbReference>
<evidence type="ECO:0000313" key="2">
    <source>
        <dbReference type="EMBL" id="CAL1543343.1"/>
    </source>
</evidence>
<sequence>MARLVAICEPDINFEFQRRQVPIEVDNMKMVVQFSDKCVDCEKLCGVKQKDLELFTNKFNTLTKDEVSVALLVSGKDIMSLLSHMVPCVGCRKSVERLFLQLQKSQHPALEPLVITPRGEMSVQHEYLFDPRSLFALFHVHGSKLHSVVESIPKSKKNKRCNLHSLETHKSRTLGCWLDAWDALSESCREKVLVVDMKRLLNTVDSYLDKHKFCGECKSKVMLAYNILIGEVDSSTEKGYCAALYENLRCCAKERHVHVLNDTDFIAHLLEKAEPEFLGGKRDRHAKTLDIAQEEVLTCLGIHIFERLHRIWQKLRSEEQTWLILFYMGVDALRKSYQTALEEKQGASNLELLCEELEEKEKRQEERKELKRQKKKQKKAKAQVCSVAMINSCSDILGITKIPCQCSSLEPNNNPKNMNLHHHHNSRSSCSDANFNSLTVSLQGCDLGLQGRQGLTGRDGLVRADGWIDSLDMDSCESCSMHGSNEGSEEGECSGSCTESVDSCECDMLRVSPKRGRGQHQVNFLAGCHSNKFSFHASDQPSLQDLLEELCWEEGDSEDPGISEEEILEFKARQGEVDSKRQKLRQNLRQRFEELHMSRHVNTM</sequence>
<evidence type="ECO:0000313" key="3">
    <source>
        <dbReference type="Proteomes" id="UP001497497"/>
    </source>
</evidence>
<dbReference type="GO" id="GO:0005737">
    <property type="term" value="C:cytoplasm"/>
    <property type="evidence" value="ECO:0007669"/>
    <property type="project" value="TreeGrafter"/>
</dbReference>
<dbReference type="EMBL" id="CAXITT010000541">
    <property type="protein sequence ID" value="CAL1543343.1"/>
    <property type="molecule type" value="Genomic_DNA"/>
</dbReference>
<protein>
    <recommendedName>
        <fullName evidence="4">Gametogenetin-binding protein 2</fullName>
    </recommendedName>
</protein>
<accession>A0AAV2I9E8</accession>
<dbReference type="PANTHER" id="PTHR13601">
    <property type="entry name" value="GAMETOGENETIN-BINDING PROTEIN 2"/>
    <property type="match status" value="1"/>
</dbReference>
<evidence type="ECO:0008006" key="4">
    <source>
        <dbReference type="Google" id="ProtNLM"/>
    </source>
</evidence>
<comment type="caution">
    <text evidence="2">The sequence shown here is derived from an EMBL/GenBank/DDBJ whole genome shotgun (WGS) entry which is preliminary data.</text>
</comment>
<keyword evidence="3" id="KW-1185">Reference proteome</keyword>
<name>A0AAV2I9E8_LYMST</name>
<evidence type="ECO:0000256" key="1">
    <source>
        <dbReference type="SAM" id="Coils"/>
    </source>
</evidence>
<dbReference type="AlphaFoldDB" id="A0AAV2I9E8"/>
<proteinExistence type="predicted"/>